<gene>
    <name evidence="2" type="ORF">SAMN06265784_103659</name>
</gene>
<name>A0A1X7KFH2_9BURK</name>
<evidence type="ECO:0000256" key="1">
    <source>
        <dbReference type="SAM" id="MobiDB-lite"/>
    </source>
</evidence>
<reference evidence="3" key="1">
    <citation type="submission" date="2017-04" db="EMBL/GenBank/DDBJ databases">
        <authorList>
            <person name="Varghese N."/>
            <person name="Submissions S."/>
        </authorList>
    </citation>
    <scope>NUCLEOTIDE SEQUENCE [LARGE SCALE GENOMIC DNA]</scope>
    <source>
        <strain evidence="3">LMG 29540</strain>
    </source>
</reference>
<feature type="region of interest" description="Disordered" evidence="1">
    <location>
        <begin position="125"/>
        <end position="145"/>
    </location>
</feature>
<evidence type="ECO:0000313" key="3">
    <source>
        <dbReference type="Proteomes" id="UP000193228"/>
    </source>
</evidence>
<evidence type="ECO:0000313" key="2">
    <source>
        <dbReference type="EMBL" id="SMG39280.1"/>
    </source>
</evidence>
<dbReference type="EMBL" id="FXAT01000003">
    <property type="protein sequence ID" value="SMG39280.1"/>
    <property type="molecule type" value="Genomic_DNA"/>
</dbReference>
<dbReference type="Proteomes" id="UP000193228">
    <property type="component" value="Unassembled WGS sequence"/>
</dbReference>
<organism evidence="2 3">
    <name type="scientific">Paraburkholderia susongensis</name>
    <dbReference type="NCBI Taxonomy" id="1515439"/>
    <lineage>
        <taxon>Bacteria</taxon>
        <taxon>Pseudomonadati</taxon>
        <taxon>Pseudomonadota</taxon>
        <taxon>Betaproteobacteria</taxon>
        <taxon>Burkholderiales</taxon>
        <taxon>Burkholderiaceae</taxon>
        <taxon>Paraburkholderia</taxon>
    </lineage>
</organism>
<sequence>MVCASDEMPRGRDRPVTAADTSEAVLFPDGRRRAYINRATTFRMELSIENAAVSAAAPATRPDATQAPIELLCFILGDADSDISVVARELRLSDASFGRLRRARDRVACAQRLLETVREIAGSAAGRTGASTDVGGGDSQTEDSAGAFGAAVRTEVELLAKEWPEDYPAGAVEFEILRELSKRRQHFLYRRL</sequence>
<accession>A0A1X7KFH2</accession>
<dbReference type="AlphaFoldDB" id="A0A1X7KFH2"/>
<keyword evidence="3" id="KW-1185">Reference proteome</keyword>
<proteinExistence type="predicted"/>
<protein>
    <submittedName>
        <fullName evidence="2">Uncharacterized protein</fullName>
    </submittedName>
</protein>